<dbReference type="GeneID" id="5003181"/>
<dbReference type="EMBL" id="CP000588">
    <property type="protein sequence ID" value="ABO97691.1"/>
    <property type="molecule type" value="Genomic_DNA"/>
</dbReference>
<evidence type="ECO:0000256" key="1">
    <source>
        <dbReference type="SAM" id="MobiDB-lite"/>
    </source>
</evidence>
<dbReference type="GO" id="GO:0005524">
    <property type="term" value="F:ATP binding"/>
    <property type="evidence" value="ECO:0007669"/>
    <property type="project" value="InterPro"/>
</dbReference>
<dbReference type="STRING" id="436017.A4S1N8"/>
<dbReference type="Gramene" id="ABO97691">
    <property type="protein sequence ID" value="ABO97691"/>
    <property type="gene ID" value="OSTLU_88056"/>
</dbReference>
<dbReference type="Proteomes" id="UP000001568">
    <property type="component" value="Chromosome 8"/>
</dbReference>
<evidence type="ECO:0000313" key="4">
    <source>
        <dbReference type="Proteomes" id="UP000001568"/>
    </source>
</evidence>
<protein>
    <recommendedName>
        <fullName evidence="2">Phosphoribulokinase/uridine kinase domain-containing protein</fullName>
    </recommendedName>
</protein>
<reference evidence="3 4" key="1">
    <citation type="journal article" date="2007" name="Proc. Natl. Acad. Sci. U.S.A.">
        <title>The tiny eukaryote Ostreococcus provides genomic insights into the paradox of plankton speciation.</title>
        <authorList>
            <person name="Palenik B."/>
            <person name="Grimwood J."/>
            <person name="Aerts A."/>
            <person name="Rouze P."/>
            <person name="Salamov A."/>
            <person name="Putnam N."/>
            <person name="Dupont C."/>
            <person name="Jorgensen R."/>
            <person name="Derelle E."/>
            <person name="Rombauts S."/>
            <person name="Zhou K."/>
            <person name="Otillar R."/>
            <person name="Merchant S.S."/>
            <person name="Podell S."/>
            <person name="Gaasterland T."/>
            <person name="Napoli C."/>
            <person name="Gendler K."/>
            <person name="Manuell A."/>
            <person name="Tai V."/>
            <person name="Vallon O."/>
            <person name="Piganeau G."/>
            <person name="Jancek S."/>
            <person name="Heijde M."/>
            <person name="Jabbari K."/>
            <person name="Bowler C."/>
            <person name="Lohr M."/>
            <person name="Robbens S."/>
            <person name="Werner G."/>
            <person name="Dubchak I."/>
            <person name="Pazour G.J."/>
            <person name="Ren Q."/>
            <person name="Paulsen I."/>
            <person name="Delwiche C."/>
            <person name="Schmutz J."/>
            <person name="Rokhsar D."/>
            <person name="Van de Peer Y."/>
            <person name="Moreau H."/>
            <person name="Grigoriev I.V."/>
        </authorList>
    </citation>
    <scope>NUCLEOTIDE SEQUENCE [LARGE SCALE GENOMIC DNA]</scope>
    <source>
        <strain evidence="3 4">CCE9901</strain>
    </source>
</reference>
<gene>
    <name evidence="3" type="ORF">OSTLU_88056</name>
</gene>
<feature type="region of interest" description="Disordered" evidence="1">
    <location>
        <begin position="1"/>
        <end position="33"/>
    </location>
</feature>
<feature type="compositionally biased region" description="Low complexity" evidence="1">
    <location>
        <begin position="9"/>
        <end position="20"/>
    </location>
</feature>
<dbReference type="GO" id="GO:0016301">
    <property type="term" value="F:kinase activity"/>
    <property type="evidence" value="ECO:0007669"/>
    <property type="project" value="InterPro"/>
</dbReference>
<accession>A4S1N8</accession>
<dbReference type="Pfam" id="PF00485">
    <property type="entry name" value="PRK"/>
    <property type="match status" value="1"/>
</dbReference>
<dbReference type="OMA" id="EVWFVEV"/>
<dbReference type="KEGG" id="olu:OSTLU_88056"/>
<evidence type="ECO:0000313" key="3">
    <source>
        <dbReference type="EMBL" id="ABO97691.1"/>
    </source>
</evidence>
<name>A4S1N8_OSTLU</name>
<dbReference type="PANTHER" id="PTHR10285">
    <property type="entry name" value="URIDINE KINASE"/>
    <property type="match status" value="1"/>
</dbReference>
<dbReference type="Gene3D" id="3.40.50.300">
    <property type="entry name" value="P-loop containing nucleotide triphosphate hydrolases"/>
    <property type="match status" value="1"/>
</dbReference>
<sequence>MSTARVDVRATTSRRSSCPPRARRPSLRARATQSDGFNAVVQERVDALIRARDDAPATQRFVAIAGPPGGGKSTFAEAVRVGYNERRNGEDACVVVPMDGFHWSLAELAAGRAGDADEARRRRGAPWTFDAISFVECVKILRSRGYGEIPTFDHATHDPVEGGCRVERRHETVLIEGNYVLLPERPWRDLVDENVFDETWFVDTDVEEAMRRIIQRHVAVGRSEEEARMRAESNDALNARLVVQQCRTLADVLIPCVSFER</sequence>
<dbReference type="InterPro" id="IPR027417">
    <property type="entry name" value="P-loop_NTPase"/>
</dbReference>
<dbReference type="InterPro" id="IPR006083">
    <property type="entry name" value="PRK/URK"/>
</dbReference>
<keyword evidence="4" id="KW-1185">Reference proteome</keyword>
<evidence type="ECO:0000259" key="2">
    <source>
        <dbReference type="Pfam" id="PF00485"/>
    </source>
</evidence>
<feature type="domain" description="Phosphoribulokinase/uridine kinase" evidence="2">
    <location>
        <begin position="62"/>
        <end position="257"/>
    </location>
</feature>
<dbReference type="HOGENOM" id="CLU_067202_0_1_1"/>
<organism evidence="3 4">
    <name type="scientific">Ostreococcus lucimarinus (strain CCE9901)</name>
    <dbReference type="NCBI Taxonomy" id="436017"/>
    <lineage>
        <taxon>Eukaryota</taxon>
        <taxon>Viridiplantae</taxon>
        <taxon>Chlorophyta</taxon>
        <taxon>Mamiellophyceae</taxon>
        <taxon>Mamiellales</taxon>
        <taxon>Bathycoccaceae</taxon>
        <taxon>Ostreococcus</taxon>
    </lineage>
</organism>
<dbReference type="OrthoDB" id="6362633at2759"/>
<proteinExistence type="predicted"/>
<dbReference type="RefSeq" id="XP_001419398.1">
    <property type="nucleotide sequence ID" value="XM_001419361.1"/>
</dbReference>
<dbReference type="AlphaFoldDB" id="A4S1N8"/>
<dbReference type="eggNOG" id="KOG2702">
    <property type="taxonomic scope" value="Eukaryota"/>
</dbReference>
<dbReference type="SUPFAM" id="SSF52540">
    <property type="entry name" value="P-loop containing nucleoside triphosphate hydrolases"/>
    <property type="match status" value="1"/>
</dbReference>